<dbReference type="InterPro" id="IPR043502">
    <property type="entry name" value="DNA/RNA_pol_sf"/>
</dbReference>
<dbReference type="OrthoDB" id="420169at2759"/>
<gene>
    <name evidence="3" type="ORF">Pfra01_000456500</name>
</gene>
<organism evidence="3 4">
    <name type="scientific">Phytophthora fragariaefolia</name>
    <dbReference type="NCBI Taxonomy" id="1490495"/>
    <lineage>
        <taxon>Eukaryota</taxon>
        <taxon>Sar</taxon>
        <taxon>Stramenopiles</taxon>
        <taxon>Oomycota</taxon>
        <taxon>Peronosporomycetes</taxon>
        <taxon>Peronosporales</taxon>
        <taxon>Peronosporaceae</taxon>
        <taxon>Phytophthora</taxon>
    </lineage>
</organism>
<dbReference type="Pfam" id="PF00078">
    <property type="entry name" value="RVT_1"/>
    <property type="match status" value="1"/>
</dbReference>
<dbReference type="EMBL" id="BSXT01000361">
    <property type="protein sequence ID" value="GMF25486.1"/>
    <property type="molecule type" value="Genomic_DNA"/>
</dbReference>
<evidence type="ECO:0000259" key="2">
    <source>
        <dbReference type="Pfam" id="PF00078"/>
    </source>
</evidence>
<proteinExistence type="predicted"/>
<dbReference type="SUPFAM" id="SSF56672">
    <property type="entry name" value="DNA/RNA polymerases"/>
    <property type="match status" value="1"/>
</dbReference>
<dbReference type="PANTHER" id="PTHR24559:SF444">
    <property type="entry name" value="REVERSE TRANSCRIPTASE DOMAIN-CONTAINING PROTEIN"/>
    <property type="match status" value="1"/>
</dbReference>
<name>A0A9W6X0I0_9STRA</name>
<feature type="region of interest" description="Disordered" evidence="1">
    <location>
        <begin position="67"/>
        <end position="99"/>
    </location>
</feature>
<evidence type="ECO:0000313" key="3">
    <source>
        <dbReference type="EMBL" id="GMF25486.1"/>
    </source>
</evidence>
<dbReference type="CDD" id="cd01647">
    <property type="entry name" value="RT_LTR"/>
    <property type="match status" value="1"/>
</dbReference>
<dbReference type="InterPro" id="IPR000477">
    <property type="entry name" value="RT_dom"/>
</dbReference>
<dbReference type="InterPro" id="IPR053134">
    <property type="entry name" value="RNA-dir_DNA_polymerase"/>
</dbReference>
<comment type="caution">
    <text evidence="3">The sequence shown here is derived from an EMBL/GenBank/DDBJ whole genome shotgun (WGS) entry which is preliminary data.</text>
</comment>
<dbReference type="PANTHER" id="PTHR24559">
    <property type="entry name" value="TRANSPOSON TY3-I GAG-POL POLYPROTEIN"/>
    <property type="match status" value="1"/>
</dbReference>
<evidence type="ECO:0000256" key="1">
    <source>
        <dbReference type="SAM" id="MobiDB-lite"/>
    </source>
</evidence>
<protein>
    <submittedName>
        <fullName evidence="3">Unnamed protein product</fullName>
    </submittedName>
</protein>
<keyword evidence="4" id="KW-1185">Reference proteome</keyword>
<sequence length="250" mass="27681">MQCVEVPQDADLDIALLDNRRLALDRRVTRGTVVASASVIPDLAFENEPSLAGETSKKRNDLYEEGEGDSIAPLKQEKGEGEGLGGKVKASKPDVPPDKDVVLEADFSQSKLSDPYRVSFAEGEIMEADLQQYLELGLIRPSTSPWASPVLMIRKPGGGIRFCIDYRKLNAVTVKDCYPMPLIDDILDVLNGAKLFSAMDIASGYWNVPMHEDSFSKTTFTCKYGLYEWLVMPFGLCNAVPAFERLMETF</sequence>
<feature type="domain" description="Reverse transcriptase" evidence="2">
    <location>
        <begin position="153"/>
        <end position="249"/>
    </location>
</feature>
<accession>A0A9W6X0I0</accession>
<dbReference type="Proteomes" id="UP001165121">
    <property type="component" value="Unassembled WGS sequence"/>
</dbReference>
<dbReference type="AlphaFoldDB" id="A0A9W6X0I0"/>
<reference evidence="3" key="1">
    <citation type="submission" date="2023-04" db="EMBL/GenBank/DDBJ databases">
        <title>Phytophthora fragariaefolia NBRC 109709.</title>
        <authorList>
            <person name="Ichikawa N."/>
            <person name="Sato H."/>
            <person name="Tonouchi N."/>
        </authorList>
    </citation>
    <scope>NUCLEOTIDE SEQUENCE</scope>
    <source>
        <strain evidence="3">NBRC 109709</strain>
    </source>
</reference>
<dbReference type="Gene3D" id="3.10.10.10">
    <property type="entry name" value="HIV Type 1 Reverse Transcriptase, subunit A, domain 1"/>
    <property type="match status" value="1"/>
</dbReference>
<evidence type="ECO:0000313" key="4">
    <source>
        <dbReference type="Proteomes" id="UP001165121"/>
    </source>
</evidence>